<name>W6PUL9_PENRF</name>
<evidence type="ECO:0000313" key="1">
    <source>
        <dbReference type="EMBL" id="CDM27585.1"/>
    </source>
</evidence>
<accession>W6PUL9</accession>
<reference evidence="1" key="1">
    <citation type="journal article" date="2014" name="Nat. Commun.">
        <title>Multiple recent horizontal transfers of a large genomic region in cheese making fungi.</title>
        <authorList>
            <person name="Cheeseman K."/>
            <person name="Ropars J."/>
            <person name="Renault P."/>
            <person name="Dupont J."/>
            <person name="Gouzy J."/>
            <person name="Branca A."/>
            <person name="Abraham A.L."/>
            <person name="Ceppi M."/>
            <person name="Conseiller E."/>
            <person name="Debuchy R."/>
            <person name="Malagnac F."/>
            <person name="Goarin A."/>
            <person name="Silar P."/>
            <person name="Lacoste S."/>
            <person name="Sallet E."/>
            <person name="Bensimon A."/>
            <person name="Giraud T."/>
            <person name="Brygoo Y."/>
        </authorList>
    </citation>
    <scope>NUCLEOTIDE SEQUENCE [LARGE SCALE GENOMIC DNA]</scope>
    <source>
        <strain evidence="1">FM164</strain>
    </source>
</reference>
<dbReference type="EMBL" id="HG792015">
    <property type="protein sequence ID" value="CDM27585.1"/>
    <property type="molecule type" value="Genomic_DNA"/>
</dbReference>
<gene>
    <name evidence="1" type="ORF">PROQFM164_S01g001396</name>
</gene>
<sequence length="116" mass="13226">MVNQKPAPIPAQILYGPAKIALEAMLFLRIASPSLLEWRPSENLSQDAEMLLDACKTLRSRGSQEPYLENDLHLHGLIDFLSWPYDSEVKGILQDRYRSIMCGMDSSNFDFLLVRN</sequence>
<organism evidence="1 2">
    <name type="scientific">Penicillium roqueforti (strain FM164)</name>
    <dbReference type="NCBI Taxonomy" id="1365484"/>
    <lineage>
        <taxon>Eukaryota</taxon>
        <taxon>Fungi</taxon>
        <taxon>Dikarya</taxon>
        <taxon>Ascomycota</taxon>
        <taxon>Pezizomycotina</taxon>
        <taxon>Eurotiomycetes</taxon>
        <taxon>Eurotiomycetidae</taxon>
        <taxon>Eurotiales</taxon>
        <taxon>Aspergillaceae</taxon>
        <taxon>Penicillium</taxon>
    </lineage>
</organism>
<protein>
    <submittedName>
        <fullName evidence="1">Genomic scaffold, ProqFM164S01</fullName>
    </submittedName>
</protein>
<evidence type="ECO:0000313" key="2">
    <source>
        <dbReference type="Proteomes" id="UP000030686"/>
    </source>
</evidence>
<dbReference type="OrthoDB" id="4355239at2759"/>
<keyword evidence="2" id="KW-1185">Reference proteome</keyword>
<dbReference type="Proteomes" id="UP000030686">
    <property type="component" value="Unassembled WGS sequence"/>
</dbReference>
<dbReference type="AlphaFoldDB" id="W6PUL9"/>
<proteinExistence type="predicted"/>